<dbReference type="InterPro" id="IPR001304">
    <property type="entry name" value="C-type_lectin-like"/>
</dbReference>
<feature type="domain" description="C-type lectin" evidence="1">
    <location>
        <begin position="17"/>
        <end position="110"/>
    </location>
</feature>
<proteinExistence type="predicted"/>
<dbReference type="Pfam" id="PF00059">
    <property type="entry name" value="Lectin_C"/>
    <property type="match status" value="1"/>
</dbReference>
<dbReference type="Ensembl" id="ENSHHUT00000069997.1">
    <property type="protein sequence ID" value="ENSHHUP00000067720.1"/>
    <property type="gene ID" value="ENSHHUG00000039920.1"/>
</dbReference>
<evidence type="ECO:0000259" key="1">
    <source>
        <dbReference type="PROSITE" id="PS50041"/>
    </source>
</evidence>
<dbReference type="PANTHER" id="PTHR45784">
    <property type="entry name" value="C-TYPE LECTIN DOMAIN FAMILY 20 MEMBER A-RELATED"/>
    <property type="match status" value="1"/>
</dbReference>
<dbReference type="InterPro" id="IPR016187">
    <property type="entry name" value="CTDL_fold"/>
</dbReference>
<keyword evidence="3" id="KW-1185">Reference proteome</keyword>
<dbReference type="Proteomes" id="UP000314982">
    <property type="component" value="Unassembled WGS sequence"/>
</dbReference>
<dbReference type="PANTHER" id="PTHR45784:SF3">
    <property type="entry name" value="C-TYPE LECTIN DOMAIN FAMILY 4 MEMBER K-LIKE-RELATED"/>
    <property type="match status" value="1"/>
</dbReference>
<dbReference type="PROSITE" id="PS50041">
    <property type="entry name" value="C_TYPE_LECTIN_2"/>
    <property type="match status" value="1"/>
</dbReference>
<name>A0A4W5Q1G4_9TELE</name>
<dbReference type="AlphaFoldDB" id="A0A4W5Q1G4"/>
<protein>
    <recommendedName>
        <fullName evidence="1">C-type lectin domain-containing protein</fullName>
    </recommendedName>
</protein>
<dbReference type="InterPro" id="IPR016186">
    <property type="entry name" value="C-type_lectin-like/link_sf"/>
</dbReference>
<evidence type="ECO:0000313" key="2">
    <source>
        <dbReference type="Ensembl" id="ENSHHUP00000067720.1"/>
    </source>
</evidence>
<accession>A0A4W5Q1G4</accession>
<dbReference type="GeneTree" id="ENSGT01150000289649"/>
<organism evidence="2 3">
    <name type="scientific">Hucho hucho</name>
    <name type="common">huchen</name>
    <dbReference type="NCBI Taxonomy" id="62062"/>
    <lineage>
        <taxon>Eukaryota</taxon>
        <taxon>Metazoa</taxon>
        <taxon>Chordata</taxon>
        <taxon>Craniata</taxon>
        <taxon>Vertebrata</taxon>
        <taxon>Euteleostomi</taxon>
        <taxon>Actinopterygii</taxon>
        <taxon>Neopterygii</taxon>
        <taxon>Teleostei</taxon>
        <taxon>Protacanthopterygii</taxon>
        <taxon>Salmoniformes</taxon>
        <taxon>Salmonidae</taxon>
        <taxon>Salmoninae</taxon>
        <taxon>Hucho</taxon>
    </lineage>
</organism>
<reference evidence="3" key="1">
    <citation type="submission" date="2018-06" db="EMBL/GenBank/DDBJ databases">
        <title>Genome assembly of Danube salmon.</title>
        <authorList>
            <person name="Macqueen D.J."/>
            <person name="Gundappa M.K."/>
        </authorList>
    </citation>
    <scope>NUCLEOTIDE SEQUENCE [LARGE SCALE GENOMIC DNA]</scope>
</reference>
<reference evidence="2" key="2">
    <citation type="submission" date="2025-08" db="UniProtKB">
        <authorList>
            <consortium name="Ensembl"/>
        </authorList>
    </citation>
    <scope>IDENTIFICATION</scope>
</reference>
<dbReference type="Gene3D" id="3.10.100.10">
    <property type="entry name" value="Mannose-Binding Protein A, subunit A"/>
    <property type="match status" value="1"/>
</dbReference>
<dbReference type="SUPFAM" id="SSF56436">
    <property type="entry name" value="C-type lectin-like"/>
    <property type="match status" value="1"/>
</dbReference>
<dbReference type="SMART" id="SM00034">
    <property type="entry name" value="CLECT"/>
    <property type="match status" value="1"/>
</dbReference>
<reference evidence="2" key="3">
    <citation type="submission" date="2025-09" db="UniProtKB">
        <authorList>
            <consortium name="Ensembl"/>
        </authorList>
    </citation>
    <scope>IDENTIFICATION</scope>
</reference>
<sequence>MKNHCTGTCREGATNKYFLVNESDWSAAQIHCREHYTDLASVRDQSQYDEIVSVVSGNTVWIGLFRDTWTWSDQSNSPGSTNSNCAELRTTDHQRWTAIPCDSRQPFLCHGGRCNFCHIN</sequence>
<evidence type="ECO:0000313" key="3">
    <source>
        <dbReference type="Proteomes" id="UP000314982"/>
    </source>
</evidence>